<comment type="cofactor">
    <cofactor evidence="12">
        <name>Mg(2+)</name>
        <dbReference type="ChEBI" id="CHEBI:18420"/>
    </cofactor>
    <text evidence="12">Binds a second Mg(2+) ion via substrate during catalysis.</text>
</comment>
<feature type="binding site" evidence="14">
    <location>
        <position position="315"/>
    </location>
    <ligand>
        <name>substrate</name>
    </ligand>
</feature>
<feature type="binding site" evidence="12 15">
    <location>
        <position position="288"/>
    </location>
    <ligand>
        <name>Mg(2+)</name>
        <dbReference type="ChEBI" id="CHEBI:18420"/>
    </ligand>
</feature>
<dbReference type="GO" id="GO:0009986">
    <property type="term" value="C:cell surface"/>
    <property type="evidence" value="ECO:0007669"/>
    <property type="project" value="UniProtKB-SubCell"/>
</dbReference>
<comment type="pathway">
    <text evidence="1 12">Carbohydrate degradation; glycolysis; pyruvate from D-glyceraldehyde 3-phosphate: step 4/5.</text>
</comment>
<feature type="binding site" evidence="14">
    <location>
        <position position="167"/>
    </location>
    <ligand>
        <name>substrate</name>
    </ligand>
</feature>
<dbReference type="Pfam" id="PF00113">
    <property type="entry name" value="Enolase_C"/>
    <property type="match status" value="1"/>
</dbReference>
<feature type="binding site" evidence="12">
    <location>
        <position position="166"/>
    </location>
    <ligand>
        <name>(2R)-2-phosphoglycerate</name>
        <dbReference type="ChEBI" id="CHEBI:58289"/>
    </ligand>
</feature>
<feature type="binding site" evidence="12">
    <location>
        <position position="340"/>
    </location>
    <ligand>
        <name>(2R)-2-phosphoglycerate</name>
        <dbReference type="ChEBI" id="CHEBI:58289"/>
    </ligand>
</feature>
<dbReference type="GO" id="GO:0004634">
    <property type="term" value="F:phosphopyruvate hydratase activity"/>
    <property type="evidence" value="ECO:0007669"/>
    <property type="project" value="UniProtKB-UniRule"/>
</dbReference>
<evidence type="ECO:0000256" key="10">
    <source>
        <dbReference type="ARBA" id="ARBA00023239"/>
    </source>
</evidence>
<dbReference type="InterPro" id="IPR029017">
    <property type="entry name" value="Enolase-like_N"/>
</dbReference>
<dbReference type="GO" id="GO:0000287">
    <property type="term" value="F:magnesium ion binding"/>
    <property type="evidence" value="ECO:0007669"/>
    <property type="project" value="UniProtKB-UniRule"/>
</dbReference>
<feature type="active site" description="Proton acceptor" evidence="12 13">
    <location>
        <position position="340"/>
    </location>
</feature>
<dbReference type="Gene3D" id="3.20.20.120">
    <property type="entry name" value="Enolase-like C-terminal domain"/>
    <property type="match status" value="1"/>
</dbReference>
<comment type="subunit">
    <text evidence="12">Component of the RNA degradosome, a multiprotein complex involved in RNA processing and mRNA degradation.</text>
</comment>
<evidence type="ECO:0000256" key="9">
    <source>
        <dbReference type="ARBA" id="ARBA00023152"/>
    </source>
</evidence>
<evidence type="ECO:0000256" key="12">
    <source>
        <dbReference type="HAMAP-Rule" id="MF_00318"/>
    </source>
</evidence>
<dbReference type="SFLD" id="SFLDF00002">
    <property type="entry name" value="enolase"/>
    <property type="match status" value="1"/>
</dbReference>
<proteinExistence type="inferred from homology"/>
<dbReference type="CDD" id="cd03313">
    <property type="entry name" value="enolase"/>
    <property type="match status" value="1"/>
</dbReference>
<feature type="binding site" evidence="12">
    <location>
        <position position="391"/>
    </location>
    <ligand>
        <name>(2R)-2-phosphoglycerate</name>
        <dbReference type="ChEBI" id="CHEBI:58289"/>
    </ligand>
</feature>
<dbReference type="InterPro" id="IPR020811">
    <property type="entry name" value="Enolase_N"/>
</dbReference>
<evidence type="ECO:0000313" key="19">
    <source>
        <dbReference type="Proteomes" id="UP000294980"/>
    </source>
</evidence>
<dbReference type="InterPro" id="IPR036849">
    <property type="entry name" value="Enolase-like_C_sf"/>
</dbReference>
<dbReference type="Gene3D" id="3.30.390.10">
    <property type="entry name" value="Enolase-like, N-terminal domain"/>
    <property type="match status" value="1"/>
</dbReference>
<reference evidence="18 19" key="1">
    <citation type="submission" date="2019-03" db="EMBL/GenBank/DDBJ databases">
        <title>Genomic Encyclopedia of Type Strains, Phase IV (KMG-IV): sequencing the most valuable type-strain genomes for metagenomic binning, comparative biology and taxonomic classification.</title>
        <authorList>
            <person name="Goeker M."/>
        </authorList>
    </citation>
    <scope>NUCLEOTIDE SEQUENCE [LARGE SCALE GENOMIC DNA]</scope>
    <source>
        <strain evidence="18 19">DSM 23344</strain>
    </source>
</reference>
<dbReference type="Pfam" id="PF03952">
    <property type="entry name" value="Enolase_N"/>
    <property type="match status" value="1"/>
</dbReference>
<evidence type="ECO:0000256" key="2">
    <source>
        <dbReference type="ARBA" id="ARBA00009604"/>
    </source>
</evidence>
<dbReference type="OrthoDB" id="9804716at2"/>
<dbReference type="SUPFAM" id="SSF54826">
    <property type="entry name" value="Enolase N-terminal domain-like"/>
    <property type="match status" value="1"/>
</dbReference>
<evidence type="ECO:0000256" key="6">
    <source>
        <dbReference type="ARBA" id="ARBA00022525"/>
    </source>
</evidence>
<sequence length="428" mass="45189">MSKIRTVQAFEVLDSRGNPTVMAEVGLEDGSLGVACAPSGASTGSREALELRDGDAARYLGKGVLSAVAHVNDSIATLLKGADASDQRDIDRRMIEADGTPNKASFGANAILAVSLATAKAAAISQQLPLYRHIAALAGNTSLTMPVPMMNILNGGEHADNNVDIQEFMIQPVSAGSFAEALRMGAEVFHHLKKTLGARGLATAVGDEGGFAPSLPSNAAALEVIAEAVANAGYRLGEDITLALDCAASEFYRDGRYRLSGEGVDYDSAGFADYLAGLVDNHPIISIEDGLDESDWDGWKLLTEKLGDRVQLVGDDLFVTNTDILRQGIERGVANSILIKFNQIGSLSETLDAIAMASEAGYSSVISHRSGETEDTTIADLAVATAAGQIKTGSLCRSDRVAKYNRLLRIEAELGTEAPYRGRLEFPR</sequence>
<comment type="catalytic activity">
    <reaction evidence="12">
        <text>(2R)-2-phosphoglycerate = phosphoenolpyruvate + H2O</text>
        <dbReference type="Rhea" id="RHEA:10164"/>
        <dbReference type="ChEBI" id="CHEBI:15377"/>
        <dbReference type="ChEBI" id="CHEBI:58289"/>
        <dbReference type="ChEBI" id="CHEBI:58702"/>
        <dbReference type="EC" id="4.2.1.11"/>
    </reaction>
</comment>
<organism evidence="18 19">
    <name type="scientific">Chromatocurvus halotolerans</name>
    <dbReference type="NCBI Taxonomy" id="1132028"/>
    <lineage>
        <taxon>Bacteria</taxon>
        <taxon>Pseudomonadati</taxon>
        <taxon>Pseudomonadota</taxon>
        <taxon>Gammaproteobacteria</taxon>
        <taxon>Cellvibrionales</taxon>
        <taxon>Halieaceae</taxon>
        <taxon>Chromatocurvus</taxon>
    </lineage>
</organism>
<dbReference type="SMART" id="SM01192">
    <property type="entry name" value="Enolase_C"/>
    <property type="match status" value="1"/>
</dbReference>
<dbReference type="InterPro" id="IPR000941">
    <property type="entry name" value="Enolase"/>
</dbReference>
<feature type="binding site" evidence="14">
    <location>
        <begin position="367"/>
        <end position="370"/>
    </location>
    <ligand>
        <name>substrate</name>
    </ligand>
</feature>
<feature type="binding site" evidence="12 15">
    <location>
        <position position="245"/>
    </location>
    <ligand>
        <name>Mg(2+)</name>
        <dbReference type="ChEBI" id="CHEBI:18420"/>
    </ligand>
</feature>
<keyword evidence="7 12" id="KW-0479">Metal-binding</keyword>
<evidence type="ECO:0000256" key="1">
    <source>
        <dbReference type="ARBA" id="ARBA00005031"/>
    </source>
</evidence>
<dbReference type="EC" id="4.2.1.11" evidence="3 12"/>
<keyword evidence="5 12" id="KW-0963">Cytoplasm</keyword>
<dbReference type="InterPro" id="IPR020810">
    <property type="entry name" value="Enolase_C"/>
</dbReference>
<evidence type="ECO:0000256" key="5">
    <source>
        <dbReference type="ARBA" id="ARBA00022490"/>
    </source>
</evidence>
<evidence type="ECO:0000259" key="16">
    <source>
        <dbReference type="SMART" id="SM01192"/>
    </source>
</evidence>
<feature type="domain" description="Enolase N-terminal" evidence="17">
    <location>
        <begin position="4"/>
        <end position="134"/>
    </location>
</feature>
<comment type="caution">
    <text evidence="18">The sequence shown here is derived from an EMBL/GenBank/DDBJ whole genome shotgun (WGS) entry which is preliminary data.</text>
</comment>
<dbReference type="GO" id="GO:0006096">
    <property type="term" value="P:glycolytic process"/>
    <property type="evidence" value="ECO:0007669"/>
    <property type="project" value="UniProtKB-UniRule"/>
</dbReference>
<keyword evidence="10 12" id="KW-0456">Lyase</keyword>
<dbReference type="EMBL" id="SLWX01000002">
    <property type="protein sequence ID" value="TCO77608.1"/>
    <property type="molecule type" value="Genomic_DNA"/>
</dbReference>
<dbReference type="FunFam" id="3.30.390.10:FF:000001">
    <property type="entry name" value="Enolase"/>
    <property type="match status" value="1"/>
</dbReference>
<dbReference type="UniPathway" id="UPA00109">
    <property type="reaction ID" value="UER00187"/>
</dbReference>
<keyword evidence="6 12" id="KW-0964">Secreted</keyword>
<feature type="binding site" evidence="14">
    <location>
        <position position="391"/>
    </location>
    <ligand>
        <name>substrate</name>
    </ligand>
</feature>
<dbReference type="SMART" id="SM01193">
    <property type="entry name" value="Enolase_N"/>
    <property type="match status" value="1"/>
</dbReference>
<evidence type="ECO:0000256" key="15">
    <source>
        <dbReference type="PIRSR" id="PIRSR001400-3"/>
    </source>
</evidence>
<dbReference type="HAMAP" id="MF_00318">
    <property type="entry name" value="Enolase"/>
    <property type="match status" value="1"/>
</dbReference>
<dbReference type="NCBIfam" id="TIGR01060">
    <property type="entry name" value="eno"/>
    <property type="match status" value="1"/>
</dbReference>
<dbReference type="PANTHER" id="PTHR11902:SF1">
    <property type="entry name" value="ENOLASE"/>
    <property type="match status" value="1"/>
</dbReference>
<feature type="binding site" evidence="12 15">
    <location>
        <position position="315"/>
    </location>
    <ligand>
        <name>Mg(2+)</name>
        <dbReference type="ChEBI" id="CHEBI:18420"/>
    </ligand>
</feature>
<dbReference type="FunFam" id="3.20.20.120:FF:000001">
    <property type="entry name" value="Enolase"/>
    <property type="match status" value="1"/>
</dbReference>
<feature type="binding site" evidence="14">
    <location>
        <position position="158"/>
    </location>
    <ligand>
        <name>substrate</name>
    </ligand>
</feature>
<dbReference type="SFLD" id="SFLDG00178">
    <property type="entry name" value="enolase"/>
    <property type="match status" value="1"/>
</dbReference>
<evidence type="ECO:0000256" key="11">
    <source>
        <dbReference type="ARBA" id="ARBA00045763"/>
    </source>
</evidence>
<evidence type="ECO:0000259" key="17">
    <source>
        <dbReference type="SMART" id="SM01193"/>
    </source>
</evidence>
<dbReference type="GO" id="GO:0005576">
    <property type="term" value="C:extracellular region"/>
    <property type="evidence" value="ECO:0007669"/>
    <property type="project" value="UniProtKB-SubCell"/>
</dbReference>
<comment type="similarity">
    <text evidence="2 12">Belongs to the enolase family.</text>
</comment>
<evidence type="ECO:0000256" key="7">
    <source>
        <dbReference type="ARBA" id="ARBA00022723"/>
    </source>
</evidence>
<comment type="function">
    <text evidence="11 12">Catalyzes the reversible conversion of 2-phosphoglycerate (2-PG) into phosphoenolpyruvate (PEP). It is essential for the degradation of carbohydrates via glycolysis.</text>
</comment>
<dbReference type="PANTHER" id="PTHR11902">
    <property type="entry name" value="ENOLASE"/>
    <property type="match status" value="1"/>
</dbReference>
<protein>
    <recommendedName>
        <fullName evidence="4 12">Enolase</fullName>
        <ecNumber evidence="3 12">4.2.1.11</ecNumber>
    </recommendedName>
    <alternativeName>
        <fullName evidence="12">2-phospho-D-glycerate hydro-lyase</fullName>
    </alternativeName>
    <alternativeName>
        <fullName evidence="12">2-phosphoglycerate dehydratase</fullName>
    </alternativeName>
</protein>
<dbReference type="Proteomes" id="UP000294980">
    <property type="component" value="Unassembled WGS sequence"/>
</dbReference>
<feature type="binding site" evidence="12">
    <location>
        <position position="369"/>
    </location>
    <ligand>
        <name>(2R)-2-phosphoglycerate</name>
        <dbReference type="ChEBI" id="CHEBI:58289"/>
    </ligand>
</feature>
<evidence type="ECO:0000256" key="13">
    <source>
        <dbReference type="PIRSR" id="PIRSR001400-1"/>
    </source>
</evidence>
<comment type="cofactor">
    <cofactor evidence="15">
        <name>Mg(2+)</name>
        <dbReference type="ChEBI" id="CHEBI:18420"/>
    </cofactor>
    <text evidence="15">Mg(2+) is required for catalysis and for stabilizing the dimer.</text>
</comment>
<dbReference type="RefSeq" id="WP_117314459.1">
    <property type="nucleotide sequence ID" value="NZ_QQSW01000001.1"/>
</dbReference>
<keyword evidence="8 12" id="KW-0460">Magnesium</keyword>
<comment type="subcellular location">
    <subcellularLocation>
        <location evidence="12">Cytoplasm</location>
    </subcellularLocation>
    <subcellularLocation>
        <location evidence="12">Secreted</location>
    </subcellularLocation>
    <subcellularLocation>
        <location evidence="12">Cell surface</location>
    </subcellularLocation>
    <text evidence="12">Fractions of enolase are present in both the cytoplasm and on the cell surface.</text>
</comment>
<dbReference type="SUPFAM" id="SSF51604">
    <property type="entry name" value="Enolase C-terminal domain-like"/>
    <property type="match status" value="1"/>
</dbReference>
<evidence type="ECO:0000313" key="18">
    <source>
        <dbReference type="EMBL" id="TCO77608.1"/>
    </source>
</evidence>
<feature type="binding site" evidence="14">
    <location>
        <position position="288"/>
    </location>
    <ligand>
        <name>substrate</name>
    </ligand>
</feature>
<keyword evidence="9 12" id="KW-0324">Glycolysis</keyword>
<feature type="active site" description="Proton donor" evidence="12 13">
    <location>
        <position position="208"/>
    </location>
</feature>
<dbReference type="SFLD" id="SFLDS00001">
    <property type="entry name" value="Enolase"/>
    <property type="match status" value="1"/>
</dbReference>
<keyword evidence="19" id="KW-1185">Reference proteome</keyword>
<dbReference type="AlphaFoldDB" id="A0A4R2L4R8"/>
<dbReference type="PROSITE" id="PS00164">
    <property type="entry name" value="ENOLASE"/>
    <property type="match status" value="1"/>
</dbReference>
<dbReference type="InterPro" id="IPR020809">
    <property type="entry name" value="Enolase_CS"/>
</dbReference>
<evidence type="ECO:0000256" key="8">
    <source>
        <dbReference type="ARBA" id="ARBA00022842"/>
    </source>
</evidence>
<gene>
    <name evidence="12" type="primary">eno</name>
    <name evidence="18" type="ORF">EV688_10265</name>
</gene>
<evidence type="ECO:0000256" key="3">
    <source>
        <dbReference type="ARBA" id="ARBA00012058"/>
    </source>
</evidence>
<name>A0A4R2L4R8_9GAMM</name>
<feature type="binding site" evidence="12">
    <location>
        <position position="370"/>
    </location>
    <ligand>
        <name>(2R)-2-phosphoglycerate</name>
        <dbReference type="ChEBI" id="CHEBI:58289"/>
    </ligand>
</feature>
<accession>A0A4R2L4R8</accession>
<dbReference type="GO" id="GO:0000015">
    <property type="term" value="C:phosphopyruvate hydratase complex"/>
    <property type="evidence" value="ECO:0007669"/>
    <property type="project" value="InterPro"/>
</dbReference>
<feature type="domain" description="Enolase C-terminal TIM barrel" evidence="16">
    <location>
        <begin position="142"/>
        <end position="428"/>
    </location>
</feature>
<evidence type="ECO:0000256" key="14">
    <source>
        <dbReference type="PIRSR" id="PIRSR001400-2"/>
    </source>
</evidence>
<evidence type="ECO:0000256" key="4">
    <source>
        <dbReference type="ARBA" id="ARBA00017068"/>
    </source>
</evidence>
<dbReference type="PRINTS" id="PR00148">
    <property type="entry name" value="ENOLASE"/>
</dbReference>
<dbReference type="PIRSF" id="PIRSF001400">
    <property type="entry name" value="Enolase"/>
    <property type="match status" value="1"/>
</dbReference>